<protein>
    <recommendedName>
        <fullName evidence="5">UspA domain-containing protein</fullName>
    </recommendedName>
</protein>
<feature type="domain" description="UspA" evidence="5">
    <location>
        <begin position="5"/>
        <end position="146"/>
    </location>
</feature>
<accession>A0A0R2S8D6</accession>
<dbReference type="SUPFAM" id="SSF52402">
    <property type="entry name" value="Adenine nucleotide alpha hydrolases-like"/>
    <property type="match status" value="2"/>
</dbReference>
<sequence length="292" mass="32357">MFESNTIAVVIDPEIDNRAVVEKAIAMSLVSRAKLEVIYSEYVHYLEDGYFYDPVVAKTLREEHSEVNAKKADALAQLARDAGLSVNVVALWGSPAHRSLVERIAATQPSLVIKSTSHHNRLARIFLANEDWELVRHCPVPLLLVKGLPWSEPPIFVAAVDPDHLRDKPESLDQKLVAHMLELRDRFGGEAHLYHYDWLPPLSGLYPLRFDAGSESAKLAELGAMHGIDPAHCHWTDVVINDSLPALIEEVDAAVVVMGAISRSAIDRVFVGSTAERLLDELVCDVLVIKPD</sequence>
<organism evidence="6 7">
    <name type="scientific">OM182 bacterium BACL3 MAG-120507-bin80</name>
    <dbReference type="NCBI Taxonomy" id="1655577"/>
    <lineage>
        <taxon>Bacteria</taxon>
        <taxon>Pseudomonadati</taxon>
        <taxon>Pseudomonadota</taxon>
        <taxon>Gammaproteobacteria</taxon>
        <taxon>OMG group</taxon>
        <taxon>OM182 clade</taxon>
    </lineage>
</organism>
<comment type="subcellular location">
    <subcellularLocation>
        <location evidence="1">Cytoplasm</location>
    </subcellularLocation>
</comment>
<evidence type="ECO:0000256" key="2">
    <source>
        <dbReference type="ARBA" id="ARBA00008791"/>
    </source>
</evidence>
<dbReference type="GO" id="GO:0005737">
    <property type="term" value="C:cytoplasm"/>
    <property type="evidence" value="ECO:0007669"/>
    <property type="project" value="UniProtKB-SubCell"/>
</dbReference>
<evidence type="ECO:0000313" key="6">
    <source>
        <dbReference type="EMBL" id="KRO71118.1"/>
    </source>
</evidence>
<dbReference type="Proteomes" id="UP000051934">
    <property type="component" value="Unassembled WGS sequence"/>
</dbReference>
<dbReference type="PANTHER" id="PTHR47892">
    <property type="entry name" value="UNIVERSAL STRESS PROTEIN E"/>
    <property type="match status" value="1"/>
</dbReference>
<evidence type="ECO:0000256" key="4">
    <source>
        <dbReference type="ARBA" id="ARBA00037131"/>
    </source>
</evidence>
<comment type="function">
    <text evidence="4">Required for resistance to DNA-damaging agents.</text>
</comment>
<dbReference type="EMBL" id="LIBB01000237">
    <property type="protein sequence ID" value="KRO71118.1"/>
    <property type="molecule type" value="Genomic_DNA"/>
</dbReference>
<dbReference type="InterPro" id="IPR006016">
    <property type="entry name" value="UspA"/>
</dbReference>
<feature type="domain" description="UspA" evidence="5">
    <location>
        <begin position="173"/>
        <end position="290"/>
    </location>
</feature>
<gene>
    <name evidence="6" type="ORF">ABR69_05075</name>
</gene>
<reference evidence="6 7" key="1">
    <citation type="submission" date="2015-10" db="EMBL/GenBank/DDBJ databases">
        <title>Metagenome-Assembled Genomes uncover a global brackish microbiome.</title>
        <authorList>
            <person name="Hugerth L.W."/>
            <person name="Larsson J."/>
            <person name="Alneberg J."/>
            <person name="Lindh M.V."/>
            <person name="Legrand C."/>
            <person name="Pinhassi J."/>
            <person name="Andersson A.F."/>
        </authorList>
    </citation>
    <scope>NUCLEOTIDE SEQUENCE [LARGE SCALE GENOMIC DNA]</scope>
    <source>
        <strain evidence="6">BACL4 MAG-120507-bin80</strain>
    </source>
</reference>
<proteinExistence type="inferred from homology"/>
<evidence type="ECO:0000313" key="7">
    <source>
        <dbReference type="Proteomes" id="UP000051934"/>
    </source>
</evidence>
<name>A0A0R2S8D6_9GAMM</name>
<evidence type="ECO:0000256" key="1">
    <source>
        <dbReference type="ARBA" id="ARBA00004496"/>
    </source>
</evidence>
<dbReference type="AlphaFoldDB" id="A0A0R2S8D6"/>
<comment type="similarity">
    <text evidence="2">Belongs to the universal stress protein A family.</text>
</comment>
<dbReference type="CDD" id="cd00293">
    <property type="entry name" value="USP-like"/>
    <property type="match status" value="1"/>
</dbReference>
<keyword evidence="3" id="KW-0963">Cytoplasm</keyword>
<comment type="caution">
    <text evidence="6">The sequence shown here is derived from an EMBL/GenBank/DDBJ whole genome shotgun (WGS) entry which is preliminary data.</text>
</comment>
<dbReference type="PANTHER" id="PTHR47892:SF1">
    <property type="entry name" value="UNIVERSAL STRESS PROTEIN E"/>
    <property type="match status" value="1"/>
</dbReference>
<dbReference type="Pfam" id="PF00582">
    <property type="entry name" value="Usp"/>
    <property type="match status" value="2"/>
</dbReference>
<dbReference type="Gene3D" id="3.40.50.12370">
    <property type="match status" value="1"/>
</dbReference>
<evidence type="ECO:0000256" key="3">
    <source>
        <dbReference type="ARBA" id="ARBA00022490"/>
    </source>
</evidence>
<evidence type="ECO:0000259" key="5">
    <source>
        <dbReference type="Pfam" id="PF00582"/>
    </source>
</evidence>